<comment type="caution">
    <text evidence="5">The sequence shown here is derived from an EMBL/GenBank/DDBJ whole genome shotgun (WGS) entry which is preliminary data.</text>
</comment>
<evidence type="ECO:0000313" key="5">
    <source>
        <dbReference type="EMBL" id="GGV87484.1"/>
    </source>
</evidence>
<dbReference type="PANTHER" id="PTHR30319:SF1">
    <property type="entry name" value="TRANSCRIPTIONAL REPRESSOR PAAX"/>
    <property type="match status" value="1"/>
</dbReference>
<protein>
    <submittedName>
        <fullName evidence="5">PaaX family transcriptional regulator</fullName>
    </submittedName>
</protein>
<keyword evidence="6" id="KW-1185">Reference proteome</keyword>
<dbReference type="Pfam" id="PF08223">
    <property type="entry name" value="PaaX_C"/>
    <property type="match status" value="1"/>
</dbReference>
<dbReference type="Gene3D" id="1.20.58.1460">
    <property type="match status" value="1"/>
</dbReference>
<feature type="domain" description="Transcriptional repressor PaaX-like C-terminal" evidence="3">
    <location>
        <begin position="196"/>
        <end position="285"/>
    </location>
</feature>
<feature type="compositionally biased region" description="Basic residues" evidence="1">
    <location>
        <begin position="280"/>
        <end position="293"/>
    </location>
</feature>
<feature type="domain" description="Transcriptional repressor PaaX-like N-terminal" evidence="2">
    <location>
        <begin position="22"/>
        <end position="87"/>
    </location>
</feature>
<dbReference type="InterPro" id="IPR048846">
    <property type="entry name" value="PaaX-like_central"/>
</dbReference>
<dbReference type="InterPro" id="IPR036388">
    <property type="entry name" value="WH-like_DNA-bd_sf"/>
</dbReference>
<dbReference type="EMBL" id="BMTF01000011">
    <property type="protein sequence ID" value="GGV87484.1"/>
    <property type="molecule type" value="Genomic_DNA"/>
</dbReference>
<organism evidence="5 6">
    <name type="scientific">Streptomyces gelaticus</name>
    <dbReference type="NCBI Taxonomy" id="285446"/>
    <lineage>
        <taxon>Bacteria</taxon>
        <taxon>Bacillati</taxon>
        <taxon>Actinomycetota</taxon>
        <taxon>Actinomycetes</taxon>
        <taxon>Kitasatosporales</taxon>
        <taxon>Streptomycetaceae</taxon>
        <taxon>Streptomyces</taxon>
    </lineage>
</organism>
<dbReference type="InterPro" id="IPR013225">
    <property type="entry name" value="PaaX_C"/>
</dbReference>
<dbReference type="InterPro" id="IPR012906">
    <property type="entry name" value="PaaX-like_N"/>
</dbReference>
<feature type="domain" description="Transcriptional repressor PaaX-like central Cas2-like" evidence="4">
    <location>
        <begin position="106"/>
        <end position="179"/>
    </location>
</feature>
<dbReference type="PANTHER" id="PTHR30319">
    <property type="entry name" value="PHENYLACETIC ACID REGULATOR-RELATED TRANSCRIPTIONAL REPRESSOR"/>
    <property type="match status" value="1"/>
</dbReference>
<dbReference type="Gene3D" id="1.10.10.10">
    <property type="entry name" value="Winged helix-like DNA-binding domain superfamily/Winged helix DNA-binding domain"/>
    <property type="match status" value="1"/>
</dbReference>
<accession>A0ABQ2W0L1</accession>
<dbReference type="Proteomes" id="UP000660675">
    <property type="component" value="Unassembled WGS sequence"/>
</dbReference>
<evidence type="ECO:0000256" key="1">
    <source>
        <dbReference type="SAM" id="MobiDB-lite"/>
    </source>
</evidence>
<gene>
    <name evidence="5" type="primary">paaX</name>
    <name evidence="5" type="ORF">GCM10015535_37250</name>
</gene>
<evidence type="ECO:0000313" key="6">
    <source>
        <dbReference type="Proteomes" id="UP000660675"/>
    </source>
</evidence>
<dbReference type="Gene3D" id="3.30.70.2650">
    <property type="match status" value="1"/>
</dbReference>
<evidence type="ECO:0000259" key="2">
    <source>
        <dbReference type="Pfam" id="PF07848"/>
    </source>
</evidence>
<evidence type="ECO:0000259" key="4">
    <source>
        <dbReference type="Pfam" id="PF20803"/>
    </source>
</evidence>
<sequence length="305" mass="33625">MNTVSAQEPGSGAGPLGKVQPRQLIVTVYGLYARDTDGWMSVASLIQLLADLDVEAPTVRSCVSRLKRAGLLEARSVSGAAGYRISSETERILRDGDPRIFAARRATVDEGWVLVVFSVPESERARRHTLRTQLTRLGFGSVTAGVWIAPGHVHDEAESMLARHGLRAYADLFRADYLSAGGGDADELAAKVRSWWDTDRLQRLYVDFLAAHRPMAERIATGAPVTDRQAFTTYIGVLTDWRRLVYLDPGVARELLPGEWSGTHARELFDEMHARLAGPAHRHVERVRGRRHPAGGLSERPSGRS</sequence>
<dbReference type="Pfam" id="PF20803">
    <property type="entry name" value="PaaX_M"/>
    <property type="match status" value="1"/>
</dbReference>
<feature type="region of interest" description="Disordered" evidence="1">
    <location>
        <begin position="280"/>
        <end position="305"/>
    </location>
</feature>
<proteinExistence type="predicted"/>
<dbReference type="PIRSF" id="PIRSF020623">
    <property type="entry name" value="PaaX"/>
    <property type="match status" value="1"/>
</dbReference>
<dbReference type="Pfam" id="PF07848">
    <property type="entry name" value="PaaX"/>
    <property type="match status" value="1"/>
</dbReference>
<dbReference type="InterPro" id="IPR011965">
    <property type="entry name" value="PaaX_trns_reg"/>
</dbReference>
<name>A0ABQ2W0L1_9ACTN</name>
<reference evidence="6" key="1">
    <citation type="journal article" date="2019" name="Int. J. Syst. Evol. Microbiol.">
        <title>The Global Catalogue of Microorganisms (GCM) 10K type strain sequencing project: providing services to taxonomists for standard genome sequencing and annotation.</title>
        <authorList>
            <consortium name="The Broad Institute Genomics Platform"/>
            <consortium name="The Broad Institute Genome Sequencing Center for Infectious Disease"/>
            <person name="Wu L."/>
            <person name="Ma J."/>
        </authorList>
    </citation>
    <scope>NUCLEOTIDE SEQUENCE [LARGE SCALE GENOMIC DNA]</scope>
    <source>
        <strain evidence="6">JCM 4376</strain>
    </source>
</reference>
<evidence type="ECO:0000259" key="3">
    <source>
        <dbReference type="Pfam" id="PF08223"/>
    </source>
</evidence>